<dbReference type="PROSITE" id="PS50162">
    <property type="entry name" value="RECA_2"/>
    <property type="match status" value="1"/>
</dbReference>
<dbReference type="SMART" id="SM00382">
    <property type="entry name" value="AAA"/>
    <property type="match status" value="1"/>
</dbReference>
<reference evidence="10" key="2">
    <citation type="submission" date="2020-11" db="EMBL/GenBank/DDBJ databases">
        <authorList>
            <person name="Cecchin M."/>
            <person name="Marcolungo L."/>
            <person name="Rossato M."/>
            <person name="Girolomoni L."/>
            <person name="Cosentino E."/>
            <person name="Cuine S."/>
            <person name="Li-Beisson Y."/>
            <person name="Delledonne M."/>
            <person name="Ballottari M."/>
        </authorList>
    </citation>
    <scope>NUCLEOTIDE SEQUENCE</scope>
    <source>
        <strain evidence="10">211/11P</strain>
        <tissue evidence="10">Whole cell</tissue>
    </source>
</reference>
<evidence type="ECO:0000256" key="8">
    <source>
        <dbReference type="SAM" id="MobiDB-lite"/>
    </source>
</evidence>
<feature type="region of interest" description="Disordered" evidence="8">
    <location>
        <begin position="338"/>
        <end position="366"/>
    </location>
</feature>
<dbReference type="GO" id="GO:0033063">
    <property type="term" value="C:Rad51B-Rad51C-Rad51D-XRCC2 complex"/>
    <property type="evidence" value="ECO:0007669"/>
    <property type="project" value="TreeGrafter"/>
</dbReference>
<dbReference type="GO" id="GO:0000400">
    <property type="term" value="F:four-way junction DNA binding"/>
    <property type="evidence" value="ECO:0007669"/>
    <property type="project" value="TreeGrafter"/>
</dbReference>
<keyword evidence="6" id="KW-0539">Nucleus</keyword>
<keyword evidence="4" id="KW-0067">ATP-binding</keyword>
<protein>
    <recommendedName>
        <fullName evidence="7">DNA repair protein RAD51 homolog 3</fullName>
    </recommendedName>
</protein>
<dbReference type="SUPFAM" id="SSF52540">
    <property type="entry name" value="P-loop containing nucleoside triphosphate hydrolases"/>
    <property type="match status" value="1"/>
</dbReference>
<dbReference type="GO" id="GO:0000707">
    <property type="term" value="P:meiotic DNA recombinase assembly"/>
    <property type="evidence" value="ECO:0007669"/>
    <property type="project" value="TreeGrafter"/>
</dbReference>
<dbReference type="EMBL" id="SIDB01000008">
    <property type="protein sequence ID" value="KAI3429458.1"/>
    <property type="molecule type" value="Genomic_DNA"/>
</dbReference>
<evidence type="ECO:0000256" key="2">
    <source>
        <dbReference type="ARBA" id="ARBA00022741"/>
    </source>
</evidence>
<evidence type="ECO:0000256" key="6">
    <source>
        <dbReference type="ARBA" id="ARBA00023242"/>
    </source>
</evidence>
<keyword evidence="2" id="KW-0547">Nucleotide-binding</keyword>
<dbReference type="GO" id="GO:0008821">
    <property type="term" value="F:crossover junction DNA endonuclease activity"/>
    <property type="evidence" value="ECO:0007669"/>
    <property type="project" value="TreeGrafter"/>
</dbReference>
<dbReference type="InterPro" id="IPR003593">
    <property type="entry name" value="AAA+_ATPase"/>
</dbReference>
<dbReference type="InterPro" id="IPR016467">
    <property type="entry name" value="DNA_recomb/repair_RecA-like"/>
</dbReference>
<evidence type="ECO:0000256" key="7">
    <source>
        <dbReference type="ARBA" id="ARBA00040674"/>
    </source>
</evidence>
<keyword evidence="11" id="KW-1185">Reference proteome</keyword>
<dbReference type="GO" id="GO:0005524">
    <property type="term" value="F:ATP binding"/>
    <property type="evidence" value="ECO:0007669"/>
    <property type="project" value="UniProtKB-KW"/>
</dbReference>
<dbReference type="InterPro" id="IPR027417">
    <property type="entry name" value="P-loop_NTPase"/>
</dbReference>
<keyword evidence="3" id="KW-0227">DNA damage</keyword>
<feature type="domain" description="RecA family profile 1" evidence="9">
    <location>
        <begin position="88"/>
        <end position="278"/>
    </location>
</feature>
<comment type="caution">
    <text evidence="10">The sequence shown here is derived from an EMBL/GenBank/DDBJ whole genome shotgun (WGS) entry which is preliminary data.</text>
</comment>
<dbReference type="AlphaFoldDB" id="A0A9D4YW25"/>
<dbReference type="GO" id="GO:0033065">
    <property type="term" value="C:Rad51C-XRCC3 complex"/>
    <property type="evidence" value="ECO:0007669"/>
    <property type="project" value="TreeGrafter"/>
</dbReference>
<evidence type="ECO:0000256" key="4">
    <source>
        <dbReference type="ARBA" id="ARBA00022840"/>
    </source>
</evidence>
<evidence type="ECO:0000256" key="1">
    <source>
        <dbReference type="ARBA" id="ARBA00004123"/>
    </source>
</evidence>
<evidence type="ECO:0000256" key="3">
    <source>
        <dbReference type="ARBA" id="ARBA00022763"/>
    </source>
</evidence>
<feature type="compositionally biased region" description="Basic and acidic residues" evidence="8">
    <location>
        <begin position="346"/>
        <end position="357"/>
    </location>
</feature>
<evidence type="ECO:0000313" key="10">
    <source>
        <dbReference type="EMBL" id="KAI3429458.1"/>
    </source>
</evidence>
<dbReference type="PIRSF" id="PIRSF005856">
    <property type="entry name" value="Rad51"/>
    <property type="match status" value="1"/>
</dbReference>
<dbReference type="GO" id="GO:0007131">
    <property type="term" value="P:reciprocal meiotic recombination"/>
    <property type="evidence" value="ECO:0007669"/>
    <property type="project" value="TreeGrafter"/>
</dbReference>
<dbReference type="Gene3D" id="3.40.50.300">
    <property type="entry name" value="P-loop containing nucleotide triphosphate hydrolases"/>
    <property type="match status" value="1"/>
</dbReference>
<dbReference type="InterPro" id="IPR013632">
    <property type="entry name" value="Rad51_C"/>
</dbReference>
<accession>A0A9D4YW25</accession>
<evidence type="ECO:0000259" key="9">
    <source>
        <dbReference type="PROSITE" id="PS50162"/>
    </source>
</evidence>
<evidence type="ECO:0000313" key="11">
    <source>
        <dbReference type="Proteomes" id="UP001055712"/>
    </source>
</evidence>
<gene>
    <name evidence="10" type="ORF">D9Q98_005550</name>
</gene>
<sequence>MEVLGPRLDVVGLPLNPTVRHKLQCAGFRTTADLAGVAGPVELATEAQLTHEEALAVLQLAAPQRVAPAAAAASHAVSARQLYAREQAARRIITFAAELDGILGGGVETGAITEFCGVPGVGKTQLGMQLALDVQLPATFLGLGGAAVYIDTEGSFMLERCCQMADAFLAHLAKVAAAKGDAAKAAAAAALTRDQLLASIHYFRIRDHVEQLAAVEMLPAFLAQHPSVKLVVIDSVTFHFRQETGDLAARTRQLAQMAQQLMQLAGQRDVAVVLMNQVTTKLAPSGGSSSGGDAAEEAASRLVPALGDSWAHAATSRVILHWQGSSRHAFIYKSPTQPAAGAQYRVTKEGVRGVDKRSGKRARAGG</sequence>
<evidence type="ECO:0000256" key="5">
    <source>
        <dbReference type="ARBA" id="ARBA00023204"/>
    </source>
</evidence>
<dbReference type="GO" id="GO:0005657">
    <property type="term" value="C:replication fork"/>
    <property type="evidence" value="ECO:0007669"/>
    <property type="project" value="TreeGrafter"/>
</dbReference>
<dbReference type="InterPro" id="IPR052093">
    <property type="entry name" value="HR_Repair_Mediator"/>
</dbReference>
<dbReference type="Pfam" id="PF08423">
    <property type="entry name" value="Rad51"/>
    <property type="match status" value="2"/>
</dbReference>
<comment type="subcellular location">
    <subcellularLocation>
        <location evidence="1">Nucleus</location>
    </subcellularLocation>
</comment>
<name>A0A9D4YW25_CHLVU</name>
<keyword evidence="5" id="KW-0234">DNA repair</keyword>
<dbReference type="CDD" id="cd19492">
    <property type="entry name" value="Rad51C"/>
    <property type="match status" value="1"/>
</dbReference>
<organism evidence="10 11">
    <name type="scientific">Chlorella vulgaris</name>
    <name type="common">Green alga</name>
    <dbReference type="NCBI Taxonomy" id="3077"/>
    <lineage>
        <taxon>Eukaryota</taxon>
        <taxon>Viridiplantae</taxon>
        <taxon>Chlorophyta</taxon>
        <taxon>core chlorophytes</taxon>
        <taxon>Trebouxiophyceae</taxon>
        <taxon>Chlorellales</taxon>
        <taxon>Chlorellaceae</taxon>
        <taxon>Chlorella clade</taxon>
        <taxon>Chlorella</taxon>
    </lineage>
</organism>
<proteinExistence type="predicted"/>
<reference evidence="10" key="1">
    <citation type="journal article" date="2019" name="Plant J.">
        <title>Chlorella vulgaris genome assembly and annotation reveals the molecular basis for metabolic acclimation to high light conditions.</title>
        <authorList>
            <person name="Cecchin M."/>
            <person name="Marcolungo L."/>
            <person name="Rossato M."/>
            <person name="Girolomoni L."/>
            <person name="Cosentino E."/>
            <person name="Cuine S."/>
            <person name="Li-Beisson Y."/>
            <person name="Delledonne M."/>
            <person name="Ballottari M."/>
        </authorList>
    </citation>
    <scope>NUCLEOTIDE SEQUENCE</scope>
    <source>
        <strain evidence="10">211/11P</strain>
    </source>
</reference>
<dbReference type="PANTHER" id="PTHR46239">
    <property type="entry name" value="DNA REPAIR PROTEIN RAD51 HOMOLOG 3 RAD51C"/>
    <property type="match status" value="1"/>
</dbReference>
<dbReference type="PANTHER" id="PTHR46239:SF1">
    <property type="entry name" value="DNA REPAIR PROTEIN RAD51 HOMOLOG 3"/>
    <property type="match status" value="1"/>
</dbReference>
<dbReference type="Proteomes" id="UP001055712">
    <property type="component" value="Unassembled WGS sequence"/>
</dbReference>
<dbReference type="OrthoDB" id="1861185at2759"/>
<dbReference type="InterPro" id="IPR020588">
    <property type="entry name" value="RecA_ATP-bd"/>
</dbReference>
<dbReference type="GO" id="GO:0140664">
    <property type="term" value="F:ATP-dependent DNA damage sensor activity"/>
    <property type="evidence" value="ECO:0007669"/>
    <property type="project" value="InterPro"/>
</dbReference>